<comment type="caution">
    <text evidence="2">The sequence shown here is derived from an EMBL/GenBank/DDBJ whole genome shotgun (WGS) entry which is preliminary data.</text>
</comment>
<dbReference type="PROSITE" id="PS50096">
    <property type="entry name" value="IQ"/>
    <property type="match status" value="1"/>
</dbReference>
<feature type="compositionally biased region" description="Polar residues" evidence="1">
    <location>
        <begin position="775"/>
        <end position="787"/>
    </location>
</feature>
<dbReference type="Proteomes" id="UP000650467">
    <property type="component" value="Unassembled WGS sequence"/>
</dbReference>
<evidence type="ECO:0000313" key="2">
    <source>
        <dbReference type="EMBL" id="KAG2428953.1"/>
    </source>
</evidence>
<dbReference type="SMART" id="SM00015">
    <property type="entry name" value="IQ"/>
    <property type="match status" value="1"/>
</dbReference>
<evidence type="ECO:0000313" key="3">
    <source>
        <dbReference type="Proteomes" id="UP000650467"/>
    </source>
</evidence>
<organism evidence="2 3">
    <name type="scientific">Chlamydomonas incerta</name>
    <dbReference type="NCBI Taxonomy" id="51695"/>
    <lineage>
        <taxon>Eukaryota</taxon>
        <taxon>Viridiplantae</taxon>
        <taxon>Chlorophyta</taxon>
        <taxon>core chlorophytes</taxon>
        <taxon>Chlorophyceae</taxon>
        <taxon>CS clade</taxon>
        <taxon>Chlamydomonadales</taxon>
        <taxon>Chlamydomonadaceae</taxon>
        <taxon>Chlamydomonas</taxon>
    </lineage>
</organism>
<dbReference type="InterPro" id="IPR000048">
    <property type="entry name" value="IQ_motif_EF-hand-BS"/>
</dbReference>
<dbReference type="EMBL" id="JAEHOC010000032">
    <property type="protein sequence ID" value="KAG2428953.1"/>
    <property type="molecule type" value="Genomic_DNA"/>
</dbReference>
<feature type="compositionally biased region" description="Basic and acidic residues" evidence="1">
    <location>
        <begin position="1"/>
        <end position="10"/>
    </location>
</feature>
<sequence length="926" mass="97695">MGLFSRKKEQPAAATPGPASAQQQQQQQQHGSPGVLAPGTPPQPAGGHSTGGSAVPAPAPSPVSLYQGPGLVAPGAALAGSIPPAAISPAPGPGMPGLEGPTSAQYQQELFRQHYDYLVRNGLVAQQQQLMHPGLTLEQQQQILLQQQQQLLFQQQQLQQQQAMLQQQAAVALAGSGGGALDPAAAAAAAAAMGAGGAPGQALLYQAAQQAAAAGRPLTLNFIAEMGQQPGMQPGGQQPLGANRVYGIRQPHEHPYGPPYDPNAPQPYVPPSWQPGSNPYDAIRIPALPDMKALPPELQDFRDQCATGVRQAVAMITSMEHQLWWERSRRQQAEEDCKVLLAAVHTERGIGDALLGEQERRRLAAAEAGGKLSLAADELPAASEAATVIQKHIRGRQARKEYETTLRDILRGVDPSLDPSGLPAGAQSHISNVNATGAGRRLGLRAVLGGQEQLPEGVSEHQAEAAGHYRRQVDRISQRIAGHKDAGLPHPNDHSGDPLHADVKQLLGGSYAASGAQVIAALVRRCRELQAALLEAVGQLEESQLSIQGLKEANARLGELSSVRADLETARTDNMRLAGTVAKLRTVLTAQAASSNAGAARENPFVAAWYRKAYADTEWQKMPPGGPGGVALMDGPDTAVEQWDDLRASLPEPVLMPRVAGPGQHYKDLLGLKQDMIMAAQHGPPDPLYSMPVPDRSAFVYARDTPLIATQTAAPLIRESLPPDTYMGVHEDLYRRAANAAGYGQHPQQQYGGQQQQQQGPMLGAGLRDAAGNLLPSSANNLHNYQNQSAGGAYDRLVAQQDAMRRDAAAQADAAAAMAAGGGGSGGRERSFSYNRDTPVVPVYSVLPLIREDDFVRRSSSPGRGAQPPPTPPPQSYTPVPPHFSTNLAYVREPGYPPPPAAVAAAAAAVASQQHLPPPTPRGMYA</sequence>
<accession>A0A835VWZ6</accession>
<name>A0A835VWZ6_CHLIN</name>
<feature type="compositionally biased region" description="Pro residues" evidence="1">
    <location>
        <begin position="916"/>
        <end position="926"/>
    </location>
</feature>
<dbReference type="OrthoDB" id="538878at2759"/>
<proteinExistence type="predicted"/>
<feature type="region of interest" description="Disordered" evidence="1">
    <location>
        <begin position="906"/>
        <end position="926"/>
    </location>
</feature>
<feature type="compositionally biased region" description="Low complexity" evidence="1">
    <location>
        <begin position="11"/>
        <end position="29"/>
    </location>
</feature>
<dbReference type="AlphaFoldDB" id="A0A835VWZ6"/>
<evidence type="ECO:0000256" key="1">
    <source>
        <dbReference type="SAM" id="MobiDB-lite"/>
    </source>
</evidence>
<reference evidence="2" key="1">
    <citation type="journal article" date="2020" name="bioRxiv">
        <title>Comparative genomics of Chlamydomonas.</title>
        <authorList>
            <person name="Craig R.J."/>
            <person name="Hasan A.R."/>
            <person name="Ness R.W."/>
            <person name="Keightley P.D."/>
        </authorList>
    </citation>
    <scope>NUCLEOTIDE SEQUENCE</scope>
    <source>
        <strain evidence="2">SAG 7.73</strain>
    </source>
</reference>
<feature type="region of interest" description="Disordered" evidence="1">
    <location>
        <begin position="857"/>
        <end position="886"/>
    </location>
</feature>
<gene>
    <name evidence="2" type="ORF">HXX76_011197</name>
</gene>
<feature type="region of interest" description="Disordered" evidence="1">
    <location>
        <begin position="1"/>
        <end position="61"/>
    </location>
</feature>
<feature type="region of interest" description="Disordered" evidence="1">
    <location>
        <begin position="742"/>
        <end position="787"/>
    </location>
</feature>
<protein>
    <submittedName>
        <fullName evidence="2">Uncharacterized protein</fullName>
    </submittedName>
</protein>
<feature type="compositionally biased region" description="Low complexity" evidence="1">
    <location>
        <begin position="742"/>
        <end position="761"/>
    </location>
</feature>
<dbReference type="Pfam" id="PF00612">
    <property type="entry name" value="IQ"/>
    <property type="match status" value="1"/>
</dbReference>
<keyword evidence="3" id="KW-1185">Reference proteome</keyword>
<feature type="compositionally biased region" description="Pro residues" evidence="1">
    <location>
        <begin position="867"/>
        <end position="882"/>
    </location>
</feature>